<protein>
    <submittedName>
        <fullName evidence="1">Uncharacterized protein</fullName>
    </submittedName>
</protein>
<gene>
    <name evidence="1" type="ORF">E2562_007704</name>
</gene>
<dbReference type="EMBL" id="SPHZ02000003">
    <property type="protein sequence ID" value="KAF0923845.1"/>
    <property type="molecule type" value="Genomic_DNA"/>
</dbReference>
<dbReference type="AlphaFoldDB" id="A0A6G1EFI6"/>
<sequence length="102" mass="11011">MFMWIDGLGLTRDNSTAEGGRVTVRGAYLSVTRVLPSGPTCHTGERVAKLCIAPMVHHWRTGQGREAWTCGMSRTTATTKHGAGVEVPMAAWDGEERPKAVS</sequence>
<organism evidence="1 2">
    <name type="scientific">Oryza meyeriana var. granulata</name>
    <dbReference type="NCBI Taxonomy" id="110450"/>
    <lineage>
        <taxon>Eukaryota</taxon>
        <taxon>Viridiplantae</taxon>
        <taxon>Streptophyta</taxon>
        <taxon>Embryophyta</taxon>
        <taxon>Tracheophyta</taxon>
        <taxon>Spermatophyta</taxon>
        <taxon>Magnoliopsida</taxon>
        <taxon>Liliopsida</taxon>
        <taxon>Poales</taxon>
        <taxon>Poaceae</taxon>
        <taxon>BOP clade</taxon>
        <taxon>Oryzoideae</taxon>
        <taxon>Oryzeae</taxon>
        <taxon>Oryzinae</taxon>
        <taxon>Oryza</taxon>
        <taxon>Oryza meyeriana</taxon>
    </lineage>
</organism>
<comment type="caution">
    <text evidence="1">The sequence shown here is derived from an EMBL/GenBank/DDBJ whole genome shotgun (WGS) entry which is preliminary data.</text>
</comment>
<evidence type="ECO:0000313" key="2">
    <source>
        <dbReference type="Proteomes" id="UP000479710"/>
    </source>
</evidence>
<dbReference type="Proteomes" id="UP000479710">
    <property type="component" value="Unassembled WGS sequence"/>
</dbReference>
<evidence type="ECO:0000313" key="1">
    <source>
        <dbReference type="EMBL" id="KAF0923845.1"/>
    </source>
</evidence>
<proteinExistence type="predicted"/>
<accession>A0A6G1EFI6</accession>
<name>A0A6G1EFI6_9ORYZ</name>
<reference evidence="1 2" key="1">
    <citation type="submission" date="2019-11" db="EMBL/GenBank/DDBJ databases">
        <title>Whole genome sequence of Oryza granulata.</title>
        <authorList>
            <person name="Li W."/>
        </authorList>
    </citation>
    <scope>NUCLEOTIDE SEQUENCE [LARGE SCALE GENOMIC DNA]</scope>
    <source>
        <strain evidence="2">cv. Menghai</strain>
        <tissue evidence="1">Leaf</tissue>
    </source>
</reference>
<keyword evidence="2" id="KW-1185">Reference proteome</keyword>